<evidence type="ECO:0000313" key="2">
    <source>
        <dbReference type="Proteomes" id="UP000248329"/>
    </source>
</evidence>
<reference evidence="1" key="1">
    <citation type="submission" date="2018-01" db="EMBL/GenBank/DDBJ databases">
        <authorList>
            <person name="Krukenberg V."/>
        </authorList>
    </citation>
    <scope>NUCLEOTIDE SEQUENCE</scope>
    <source>
        <strain evidence="1">E20ANME2</strain>
    </source>
</reference>
<dbReference type="EMBL" id="PQXF01000119">
    <property type="protein sequence ID" value="PXF56183.1"/>
    <property type="molecule type" value="Genomic_DNA"/>
</dbReference>
<name>A0AC61KXS3_9EURY</name>
<protein>
    <submittedName>
        <fullName evidence="1">Uncharacterized protein</fullName>
    </submittedName>
</protein>
<dbReference type="Proteomes" id="UP000248329">
    <property type="component" value="Unassembled WGS sequence"/>
</dbReference>
<organism evidence="1 2">
    <name type="scientific">Candidatus Methanogaster sp</name>
    <dbReference type="NCBI Taxonomy" id="3386292"/>
    <lineage>
        <taxon>Archaea</taxon>
        <taxon>Methanobacteriati</taxon>
        <taxon>Methanobacteriota</taxon>
        <taxon>Stenosarchaea group</taxon>
        <taxon>Methanomicrobia</taxon>
        <taxon>Methanosarcinales</taxon>
        <taxon>ANME-2 cluster</taxon>
        <taxon>Candidatus Methanogasteraceae</taxon>
        <taxon>Candidatus Methanogaster</taxon>
    </lineage>
</organism>
<sequence length="140" mass="16018">MKDKTIIAGKAQKLIEMTAGFCDEYLDEDYKQLCEKLIRKMSRKRNVPFLSGRIEIWAAAIVHAIGSINLLFDQNFEPYASGDDICNYFGTSKSTTSQKAKVIRDMFKLGYWDKEFSTSHMMQSSPFSNLVIANRLIVDK</sequence>
<proteinExistence type="predicted"/>
<evidence type="ECO:0000313" key="1">
    <source>
        <dbReference type="EMBL" id="PXF56183.1"/>
    </source>
</evidence>
<comment type="caution">
    <text evidence="1">The sequence shown here is derived from an EMBL/GenBank/DDBJ whole genome shotgun (WGS) entry which is preliminary data.</text>
</comment>
<gene>
    <name evidence="1" type="ORF">C4B59_17275</name>
</gene>
<accession>A0AC61KXS3</accession>